<evidence type="ECO:0000256" key="10">
    <source>
        <dbReference type="ARBA" id="ARBA00023329"/>
    </source>
</evidence>
<comment type="subcellular location">
    <subcellularLocation>
        <location evidence="2">Cytoplasmic vesicle</location>
        <location evidence="2">Secretory vesicle</location>
        <location evidence="2">Synaptic vesicle membrane</location>
        <topology evidence="2">Multi-pass membrane protein</topology>
    </subcellularLocation>
    <subcellularLocation>
        <location evidence="1">Early endosome membrane</location>
    </subcellularLocation>
</comment>
<dbReference type="SUPFAM" id="SSF161111">
    <property type="entry name" value="Cation efflux protein transmembrane domain-like"/>
    <property type="match status" value="1"/>
</dbReference>
<dbReference type="OrthoDB" id="9805136at2"/>
<evidence type="ECO:0000256" key="5">
    <source>
        <dbReference type="ARBA" id="ARBA00022753"/>
    </source>
</evidence>
<dbReference type="GO" id="GO:0031410">
    <property type="term" value="C:cytoplasmic vesicle"/>
    <property type="evidence" value="ECO:0007669"/>
    <property type="project" value="UniProtKB-KW"/>
</dbReference>
<evidence type="ECO:0000256" key="1">
    <source>
        <dbReference type="ARBA" id="ARBA00004146"/>
    </source>
</evidence>
<evidence type="ECO:0000256" key="8">
    <source>
        <dbReference type="ARBA" id="ARBA00023018"/>
    </source>
</evidence>
<evidence type="ECO:0000313" key="13">
    <source>
        <dbReference type="EMBL" id="OBJ45383.1"/>
    </source>
</evidence>
<protein>
    <recommendedName>
        <fullName evidence="12">Cation efflux protein transmembrane domain-containing protein</fullName>
    </recommendedName>
</protein>
<organism evidence="13 14">
    <name type="scientific">Mycolicibacterium mucogenicum</name>
    <name type="common">Mycobacterium mucogenicum</name>
    <dbReference type="NCBI Taxonomy" id="56689"/>
    <lineage>
        <taxon>Bacteria</taxon>
        <taxon>Bacillati</taxon>
        <taxon>Actinomycetota</taxon>
        <taxon>Actinomycetes</taxon>
        <taxon>Mycobacteriales</taxon>
        <taxon>Mycobacteriaceae</taxon>
        <taxon>Mycolicibacterium</taxon>
    </lineage>
</organism>
<keyword evidence="7 11" id="KW-1133">Transmembrane helix</keyword>
<feature type="transmembrane region" description="Helical" evidence="11">
    <location>
        <begin position="44"/>
        <end position="63"/>
    </location>
</feature>
<evidence type="ECO:0000256" key="7">
    <source>
        <dbReference type="ARBA" id="ARBA00022989"/>
    </source>
</evidence>
<evidence type="ECO:0000256" key="11">
    <source>
        <dbReference type="SAM" id="Phobius"/>
    </source>
</evidence>
<dbReference type="Pfam" id="PF01545">
    <property type="entry name" value="Cation_efflux"/>
    <property type="match status" value="1"/>
</dbReference>
<evidence type="ECO:0000313" key="14">
    <source>
        <dbReference type="Proteomes" id="UP000093898"/>
    </source>
</evidence>
<keyword evidence="9 11" id="KW-0472">Membrane</keyword>
<dbReference type="PANTHER" id="PTHR31937">
    <property type="entry name" value="TRANSMEMBRANE PROTEIN 163"/>
    <property type="match status" value="1"/>
</dbReference>
<keyword evidence="5" id="KW-0967">Endosome</keyword>
<feature type="transmembrane region" description="Helical" evidence="11">
    <location>
        <begin position="83"/>
        <end position="104"/>
    </location>
</feature>
<reference evidence="13 14" key="1">
    <citation type="submission" date="2016-06" db="EMBL/GenBank/DDBJ databases">
        <authorList>
            <person name="Kjaerup R.B."/>
            <person name="Dalgaard T.S."/>
            <person name="Juul-Madsen H.R."/>
        </authorList>
    </citation>
    <scope>NUCLEOTIDE SEQUENCE [LARGE SCALE GENOMIC DNA]</scope>
    <source>
        <strain evidence="13 14">1127319.6</strain>
    </source>
</reference>
<dbReference type="Gene3D" id="1.20.1510.10">
    <property type="entry name" value="Cation efflux protein transmembrane domain"/>
    <property type="match status" value="1"/>
</dbReference>
<feature type="transmembrane region" description="Helical" evidence="11">
    <location>
        <begin position="110"/>
        <end position="131"/>
    </location>
</feature>
<keyword evidence="8" id="KW-0770">Synapse</keyword>
<feature type="transmembrane region" description="Helical" evidence="11">
    <location>
        <begin position="16"/>
        <end position="38"/>
    </location>
</feature>
<feature type="domain" description="Cation efflux protein transmembrane" evidence="12">
    <location>
        <begin position="19"/>
        <end position="194"/>
    </location>
</feature>
<dbReference type="InterPro" id="IPR058533">
    <property type="entry name" value="Cation_efflux_TM"/>
</dbReference>
<accession>A0A1A3HCP1</accession>
<evidence type="ECO:0000256" key="6">
    <source>
        <dbReference type="ARBA" id="ARBA00022833"/>
    </source>
</evidence>
<comment type="similarity">
    <text evidence="3">Belongs to the TMEM163 family.</text>
</comment>
<evidence type="ECO:0000256" key="2">
    <source>
        <dbReference type="ARBA" id="ARBA00004644"/>
    </source>
</evidence>
<proteinExistence type="inferred from homology"/>
<dbReference type="AlphaFoldDB" id="A0A1A3HCP1"/>
<dbReference type="InterPro" id="IPR026765">
    <property type="entry name" value="Tmem163"/>
</dbReference>
<dbReference type="PANTHER" id="PTHR31937:SF2">
    <property type="entry name" value="TRANSMEMBRANE PROTEIN 163"/>
    <property type="match status" value="1"/>
</dbReference>
<evidence type="ECO:0000256" key="3">
    <source>
        <dbReference type="ARBA" id="ARBA00008731"/>
    </source>
</evidence>
<evidence type="ECO:0000259" key="12">
    <source>
        <dbReference type="Pfam" id="PF01545"/>
    </source>
</evidence>
<keyword evidence="4 11" id="KW-0812">Transmembrane</keyword>
<keyword evidence="10" id="KW-0968">Cytoplasmic vesicle</keyword>
<dbReference type="GO" id="GO:0016020">
    <property type="term" value="C:membrane"/>
    <property type="evidence" value="ECO:0007669"/>
    <property type="project" value="InterPro"/>
</dbReference>
<comment type="caution">
    <text evidence="13">The sequence shown here is derived from an EMBL/GenBank/DDBJ whole genome shotgun (WGS) entry which is preliminary data.</text>
</comment>
<dbReference type="InterPro" id="IPR027469">
    <property type="entry name" value="Cation_efflux_TMD_sf"/>
</dbReference>
<dbReference type="Proteomes" id="UP000093898">
    <property type="component" value="Unassembled WGS sequence"/>
</dbReference>
<evidence type="ECO:0000256" key="4">
    <source>
        <dbReference type="ARBA" id="ARBA00022692"/>
    </source>
</evidence>
<dbReference type="EMBL" id="LZLC01000038">
    <property type="protein sequence ID" value="OBJ45383.1"/>
    <property type="molecule type" value="Genomic_DNA"/>
</dbReference>
<keyword evidence="6" id="KW-0862">Zinc</keyword>
<name>A0A1A3HCP1_MYCMU</name>
<feature type="transmembrane region" description="Helical" evidence="11">
    <location>
        <begin position="152"/>
        <end position="176"/>
    </location>
</feature>
<evidence type="ECO:0000256" key="9">
    <source>
        <dbReference type="ARBA" id="ARBA00023136"/>
    </source>
</evidence>
<dbReference type="GO" id="GO:0008324">
    <property type="term" value="F:monoatomic cation transmembrane transporter activity"/>
    <property type="evidence" value="ECO:0007669"/>
    <property type="project" value="InterPro"/>
</dbReference>
<sequence length="202" mass="21083">MVHDAEWHHAAAQARFLSWVSLAYMSLEGAVAVIAAILAGSVALLGFGLDSVIEGLASVIIVWRFTGTRTLSESAEASAQKAVAVTFFLLAPYIAYDAITTLVAREHAATSWLGIGLSIASLIVMPILGAAKKRLGVRLGSGATAGEGAQNLLCAYLAAGVLAGLLANTFLGWWWLDPVVALGIAGLAVWEGLESWRGEDCC</sequence>
<gene>
    <name evidence="13" type="ORF">A5630_14110</name>
</gene>